<organism evidence="2 3">
    <name type="scientific">Saccharopolyspora gloriosae</name>
    <dbReference type="NCBI Taxonomy" id="455344"/>
    <lineage>
        <taxon>Bacteria</taxon>
        <taxon>Bacillati</taxon>
        <taxon>Actinomycetota</taxon>
        <taxon>Actinomycetes</taxon>
        <taxon>Pseudonocardiales</taxon>
        <taxon>Pseudonocardiaceae</taxon>
        <taxon>Saccharopolyspora</taxon>
    </lineage>
</organism>
<reference evidence="2 3" key="1">
    <citation type="submission" date="2020-08" db="EMBL/GenBank/DDBJ databases">
        <title>Sequencing the genomes of 1000 actinobacteria strains.</title>
        <authorList>
            <person name="Klenk H.-P."/>
        </authorList>
    </citation>
    <scope>NUCLEOTIDE SEQUENCE [LARGE SCALE GENOMIC DNA]</scope>
    <source>
        <strain evidence="2 3">DSM 45582</strain>
    </source>
</reference>
<name>A0A840N647_9PSEU</name>
<evidence type="ECO:0000256" key="1">
    <source>
        <dbReference type="SAM" id="SignalP"/>
    </source>
</evidence>
<sequence>MSKFVRSLVGATMGVALVGLSGCALNAGGDSGGDAQPTGPGAEGSIETFDPCKFFEPNELTGWGLPAQSEPFEGVSFEPGCTWAGGQMSLVLQKNVDETVESYETSGSWERYEKKTIGGRPAALANVPGGGSTGGCTVLVDAGGGVAIYSVSGKLTDSVDACAETEKIADQTASRLPA</sequence>
<dbReference type="EMBL" id="JACHIV010000001">
    <property type="protein sequence ID" value="MBB5067506.1"/>
    <property type="molecule type" value="Genomic_DNA"/>
</dbReference>
<evidence type="ECO:0000313" key="3">
    <source>
        <dbReference type="Proteomes" id="UP000580474"/>
    </source>
</evidence>
<proteinExistence type="predicted"/>
<gene>
    <name evidence="2" type="ORF">BJ969_000594</name>
</gene>
<evidence type="ECO:0008006" key="4">
    <source>
        <dbReference type="Google" id="ProtNLM"/>
    </source>
</evidence>
<feature type="chain" id="PRO_5039259937" description="DUF3558 domain-containing protein" evidence="1">
    <location>
        <begin position="27"/>
        <end position="178"/>
    </location>
</feature>
<dbReference type="Proteomes" id="UP000580474">
    <property type="component" value="Unassembled WGS sequence"/>
</dbReference>
<feature type="signal peptide" evidence="1">
    <location>
        <begin position="1"/>
        <end position="26"/>
    </location>
</feature>
<accession>A0A840N647</accession>
<dbReference type="PROSITE" id="PS51257">
    <property type="entry name" value="PROKAR_LIPOPROTEIN"/>
    <property type="match status" value="1"/>
</dbReference>
<keyword evidence="1" id="KW-0732">Signal</keyword>
<keyword evidence="3" id="KW-1185">Reference proteome</keyword>
<protein>
    <recommendedName>
        <fullName evidence="4">DUF3558 domain-containing protein</fullName>
    </recommendedName>
</protein>
<dbReference type="AlphaFoldDB" id="A0A840N647"/>
<evidence type="ECO:0000313" key="2">
    <source>
        <dbReference type="EMBL" id="MBB5067506.1"/>
    </source>
</evidence>
<dbReference type="RefSeq" id="WP_184477074.1">
    <property type="nucleotide sequence ID" value="NZ_JACHIV010000001.1"/>
</dbReference>
<dbReference type="InterPro" id="IPR024520">
    <property type="entry name" value="DUF3558"/>
</dbReference>
<comment type="caution">
    <text evidence="2">The sequence shown here is derived from an EMBL/GenBank/DDBJ whole genome shotgun (WGS) entry which is preliminary data.</text>
</comment>
<dbReference type="Pfam" id="PF12079">
    <property type="entry name" value="DUF3558"/>
    <property type="match status" value="1"/>
</dbReference>